<comment type="caution">
    <text evidence="1">The sequence shown here is derived from an EMBL/GenBank/DDBJ whole genome shotgun (WGS) entry which is preliminary data.</text>
</comment>
<dbReference type="Proteomes" id="UP001603857">
    <property type="component" value="Unassembled WGS sequence"/>
</dbReference>
<name>A0ABD1MG69_9FABA</name>
<evidence type="ECO:0000313" key="1">
    <source>
        <dbReference type="EMBL" id="KAL2334756.1"/>
    </source>
</evidence>
<keyword evidence="2" id="KW-1185">Reference proteome</keyword>
<protein>
    <submittedName>
        <fullName evidence="1">Uncharacterized protein</fullName>
    </submittedName>
</protein>
<reference evidence="1 2" key="1">
    <citation type="submission" date="2024-08" db="EMBL/GenBank/DDBJ databases">
        <title>Insights into the chromosomal genome structure of Flemingia macrophylla.</title>
        <authorList>
            <person name="Ding Y."/>
            <person name="Zhao Y."/>
            <person name="Bi W."/>
            <person name="Wu M."/>
            <person name="Zhao G."/>
            <person name="Gong Y."/>
            <person name="Li W."/>
            <person name="Zhang P."/>
        </authorList>
    </citation>
    <scope>NUCLEOTIDE SEQUENCE [LARGE SCALE GENOMIC DNA]</scope>
    <source>
        <strain evidence="1">DYQJB</strain>
        <tissue evidence="1">Leaf</tissue>
    </source>
</reference>
<dbReference type="EMBL" id="JBGMDY010000005">
    <property type="protein sequence ID" value="KAL2334756.1"/>
    <property type="molecule type" value="Genomic_DNA"/>
</dbReference>
<accession>A0ABD1MG69</accession>
<evidence type="ECO:0000313" key="2">
    <source>
        <dbReference type="Proteomes" id="UP001603857"/>
    </source>
</evidence>
<proteinExistence type="predicted"/>
<gene>
    <name evidence="1" type="ORF">Fmac_015969</name>
</gene>
<organism evidence="1 2">
    <name type="scientific">Flemingia macrophylla</name>
    <dbReference type="NCBI Taxonomy" id="520843"/>
    <lineage>
        <taxon>Eukaryota</taxon>
        <taxon>Viridiplantae</taxon>
        <taxon>Streptophyta</taxon>
        <taxon>Embryophyta</taxon>
        <taxon>Tracheophyta</taxon>
        <taxon>Spermatophyta</taxon>
        <taxon>Magnoliopsida</taxon>
        <taxon>eudicotyledons</taxon>
        <taxon>Gunneridae</taxon>
        <taxon>Pentapetalae</taxon>
        <taxon>rosids</taxon>
        <taxon>fabids</taxon>
        <taxon>Fabales</taxon>
        <taxon>Fabaceae</taxon>
        <taxon>Papilionoideae</taxon>
        <taxon>50 kb inversion clade</taxon>
        <taxon>NPAAA clade</taxon>
        <taxon>indigoferoid/millettioid clade</taxon>
        <taxon>Phaseoleae</taxon>
        <taxon>Flemingia</taxon>
    </lineage>
</organism>
<sequence length="70" mass="7772">MFQSLLLGILVMAIILLTKEDLTIIFNNSEEIIRAVADLAYLLGATMVLNIASQVMSGDSLIWQVEMFIL</sequence>
<dbReference type="AlphaFoldDB" id="A0ABD1MG69"/>